<accession>A0ABD2G8U7</accession>
<comment type="caution">
    <text evidence="2">The sequence shown here is derived from an EMBL/GenBank/DDBJ whole genome shotgun (WGS) entry which is preliminary data.</text>
</comment>
<feature type="region of interest" description="Disordered" evidence="1">
    <location>
        <begin position="42"/>
        <end position="67"/>
    </location>
</feature>
<gene>
    <name evidence="2" type="ORF">OYC64_012080</name>
</gene>
<dbReference type="EMBL" id="JBIYXZ010002081">
    <property type="protein sequence ID" value="KAL3049945.1"/>
    <property type="molecule type" value="Genomic_DNA"/>
</dbReference>
<evidence type="ECO:0000256" key="1">
    <source>
        <dbReference type="SAM" id="MobiDB-lite"/>
    </source>
</evidence>
<reference evidence="2 3" key="2">
    <citation type="journal article" date="2024" name="G3 (Bethesda)">
        <title>The genome of the cryopelagic Antarctic bald notothen, Trematomus borchgrevinki.</title>
        <authorList>
            <person name="Rayamajhi N."/>
            <person name="Rivera-Colon A.G."/>
            <person name="Minhas B.F."/>
            <person name="Cheng C.C."/>
            <person name="Catchen J.M."/>
        </authorList>
    </citation>
    <scope>NUCLEOTIDE SEQUENCE [LARGE SCALE GENOMIC DNA]</scope>
    <source>
        <strain evidence="2">AGRC-2024</strain>
    </source>
</reference>
<evidence type="ECO:0000313" key="2">
    <source>
        <dbReference type="EMBL" id="KAL3049945.1"/>
    </source>
</evidence>
<keyword evidence="3" id="KW-1185">Reference proteome</keyword>
<feature type="compositionally biased region" description="Basic and acidic residues" evidence="1">
    <location>
        <begin position="48"/>
        <end position="67"/>
    </location>
</feature>
<protein>
    <submittedName>
        <fullName evidence="2">Uncharacterized protein</fullName>
    </submittedName>
</protein>
<proteinExistence type="predicted"/>
<organism evidence="2 3">
    <name type="scientific">Pagothenia borchgrevinki</name>
    <name type="common">Bald rockcod</name>
    <name type="synonym">Trematomus borchgrevinki</name>
    <dbReference type="NCBI Taxonomy" id="8213"/>
    <lineage>
        <taxon>Eukaryota</taxon>
        <taxon>Metazoa</taxon>
        <taxon>Chordata</taxon>
        <taxon>Craniata</taxon>
        <taxon>Vertebrata</taxon>
        <taxon>Euteleostomi</taxon>
        <taxon>Actinopterygii</taxon>
        <taxon>Neopterygii</taxon>
        <taxon>Teleostei</taxon>
        <taxon>Neoteleostei</taxon>
        <taxon>Acanthomorphata</taxon>
        <taxon>Eupercaria</taxon>
        <taxon>Perciformes</taxon>
        <taxon>Notothenioidei</taxon>
        <taxon>Nototheniidae</taxon>
        <taxon>Pagothenia</taxon>
    </lineage>
</organism>
<evidence type="ECO:0000313" key="3">
    <source>
        <dbReference type="Proteomes" id="UP001619887"/>
    </source>
</evidence>
<reference evidence="2 3" key="1">
    <citation type="journal article" date="2022" name="G3 (Bethesda)">
        <title>Evaluating Illumina-, Nanopore-, and PacBio-based genome assembly strategies with the bald notothen, Trematomus borchgrevinki.</title>
        <authorList>
            <person name="Rayamajhi N."/>
            <person name="Cheng C.C."/>
            <person name="Catchen J.M."/>
        </authorList>
    </citation>
    <scope>NUCLEOTIDE SEQUENCE [LARGE SCALE GENOMIC DNA]</scope>
    <source>
        <strain evidence="2">AGRC-2024</strain>
    </source>
</reference>
<dbReference type="AlphaFoldDB" id="A0ABD2G8U7"/>
<name>A0ABD2G8U7_PAGBO</name>
<sequence length="221" mass="26141">MSTRFNSLRIVMDNISENPTWDECYAVCPTERRVEYSTTDMLDSPEVSTRESPRDMGEIPDEKDPVDTKEEQLLFPAPSEPYWTSLQRISQARSRRERRARGAAASNYYRENRGFRGPVSERCRFGCHYCNRRGYTPRSYPTWRSKPKIYRLCRTSWKHLPVVIEPTKWYQVVGSEQCSLCSDRGRHQKTSWMCPSCEVPLCLMPYRNCYTEWHEHRGMAE</sequence>
<dbReference type="Proteomes" id="UP001619887">
    <property type="component" value="Unassembled WGS sequence"/>
</dbReference>